<name>A0A4Y8L3I2_9BACT</name>
<accession>A0A4Y8L3I2</accession>
<dbReference type="AlphaFoldDB" id="A0A4Y8L3I2"/>
<gene>
    <name evidence="2" type="ORF">E2605_15370</name>
</gene>
<feature type="domain" description="DUF2264" evidence="1">
    <location>
        <begin position="31"/>
        <end position="392"/>
    </location>
</feature>
<dbReference type="PIRSF" id="PIRSF014753">
    <property type="entry name" value="UCP014753"/>
    <property type="match status" value="1"/>
</dbReference>
<dbReference type="Pfam" id="PF10022">
    <property type="entry name" value="DUF2264"/>
    <property type="match status" value="1"/>
</dbReference>
<organism evidence="2 3">
    <name type="scientific">Dysgonomonas capnocytophagoides</name>
    <dbReference type="NCBI Taxonomy" id="45254"/>
    <lineage>
        <taxon>Bacteria</taxon>
        <taxon>Pseudomonadati</taxon>
        <taxon>Bacteroidota</taxon>
        <taxon>Bacteroidia</taxon>
        <taxon>Bacteroidales</taxon>
        <taxon>Dysgonomonadaceae</taxon>
        <taxon>Dysgonomonas</taxon>
    </lineage>
</organism>
<reference evidence="2 3" key="1">
    <citation type="submission" date="2019-03" db="EMBL/GenBank/DDBJ databases">
        <title>San Antonio Military Medical Center submission to MRSN (WRAIR), pending publication.</title>
        <authorList>
            <person name="Blyth D.M."/>
            <person name="Mccarthy S.L."/>
            <person name="Schall S.E."/>
            <person name="Stam J.A."/>
            <person name="Ong A.C."/>
            <person name="Mcgann P.T."/>
        </authorList>
    </citation>
    <scope>NUCLEOTIDE SEQUENCE [LARGE SCALE GENOMIC DNA]</scope>
    <source>
        <strain evidence="2 3">MRSN571793</strain>
    </source>
</reference>
<dbReference type="PANTHER" id="PTHR35339">
    <property type="entry name" value="LINALOOL DEHYDRATASE_ISOMERASE DOMAIN-CONTAINING PROTEIN"/>
    <property type="match status" value="1"/>
</dbReference>
<dbReference type="OrthoDB" id="9813465at2"/>
<keyword evidence="3" id="KW-1185">Reference proteome</keyword>
<dbReference type="Proteomes" id="UP000297861">
    <property type="component" value="Unassembled WGS sequence"/>
</dbReference>
<sequence>MKQIVLGCILITGLYMPPGLHAQKGDTSIRRMEWIKYLDKISNPVMANLANNQLHEKMHVSVPVISDDPVNRKKVAYLEIFGRTLSGIAPWLNSEGGSTEEISLRNQYRQWSLQAIDNATNPSAKDYVAWTAHIPQPLVDASYVALALIRSPWLWNNLSTKVKEQVVAALKETRATVPVYNNWILFTSMIEAFFCKYDIPYDAVRIDYGIREFMEHWYVGDGMFSDGIPFNINYYNSYVIQPYMSTIMDVMIEKTGRYRQYKSKLDTITKRYAELQERWINTDGSYPPTGRSIVYRGAAFQHLANMALIKRLPTSITEGQVRAGLTAVIRKTLDAPNTFSSEGWLNLGIYGDQPGLADEYNNTGSLYICTNIFLPLGLSPDDSFWTCEDQPWTSVKIWSGQDAQNDHALELR</sequence>
<dbReference type="RefSeq" id="WP_134437121.1">
    <property type="nucleotide sequence ID" value="NZ_SOML01000010.1"/>
</dbReference>
<evidence type="ECO:0000313" key="3">
    <source>
        <dbReference type="Proteomes" id="UP000297861"/>
    </source>
</evidence>
<protein>
    <submittedName>
        <fullName evidence="2">DUF2264 domain-containing protein</fullName>
    </submittedName>
</protein>
<dbReference type="STRING" id="1121485.GCA_000426485_01740"/>
<dbReference type="InterPro" id="IPR016624">
    <property type="entry name" value="UCP014753"/>
</dbReference>
<evidence type="ECO:0000259" key="1">
    <source>
        <dbReference type="Pfam" id="PF10022"/>
    </source>
</evidence>
<comment type="caution">
    <text evidence="2">The sequence shown here is derived from an EMBL/GenBank/DDBJ whole genome shotgun (WGS) entry which is preliminary data.</text>
</comment>
<dbReference type="InterPro" id="IPR049349">
    <property type="entry name" value="DUF2264_N"/>
</dbReference>
<dbReference type="EMBL" id="SOML01000010">
    <property type="protein sequence ID" value="TFD94738.1"/>
    <property type="molecule type" value="Genomic_DNA"/>
</dbReference>
<evidence type="ECO:0000313" key="2">
    <source>
        <dbReference type="EMBL" id="TFD94738.1"/>
    </source>
</evidence>
<proteinExistence type="predicted"/>
<dbReference type="PANTHER" id="PTHR35339:SF3">
    <property type="entry name" value="DUF2264 DOMAIN-CONTAINING PROTEIN"/>
    <property type="match status" value="1"/>
</dbReference>